<feature type="transmembrane region" description="Helical" evidence="6">
    <location>
        <begin position="44"/>
        <end position="70"/>
    </location>
</feature>
<dbReference type="PANTHER" id="PTHR23501:SF94">
    <property type="entry name" value="MAJOR FACILITATOR SUPERFAMILY (MFS) PROFILE DOMAIN-CONTAINING PROTEIN"/>
    <property type="match status" value="1"/>
</dbReference>
<evidence type="ECO:0000313" key="9">
    <source>
        <dbReference type="Proteomes" id="UP001301958"/>
    </source>
</evidence>
<evidence type="ECO:0000259" key="7">
    <source>
        <dbReference type="PROSITE" id="PS50850"/>
    </source>
</evidence>
<dbReference type="GO" id="GO:0005886">
    <property type="term" value="C:plasma membrane"/>
    <property type="evidence" value="ECO:0007669"/>
    <property type="project" value="TreeGrafter"/>
</dbReference>
<comment type="subcellular location">
    <subcellularLocation>
        <location evidence="1">Membrane</location>
        <topology evidence="1">Multi-pass membrane protein</topology>
    </subcellularLocation>
</comment>
<keyword evidence="4 6" id="KW-0472">Membrane</keyword>
<feature type="region of interest" description="Disordered" evidence="5">
    <location>
        <begin position="1"/>
        <end position="22"/>
    </location>
</feature>
<comment type="caution">
    <text evidence="8">The sequence shown here is derived from an EMBL/GenBank/DDBJ whole genome shotgun (WGS) entry which is preliminary data.</text>
</comment>
<dbReference type="InterPro" id="IPR011701">
    <property type="entry name" value="MFS"/>
</dbReference>
<reference evidence="8" key="1">
    <citation type="journal article" date="2023" name="Mol. Phylogenet. Evol.">
        <title>Genome-scale phylogeny and comparative genomics of the fungal order Sordariales.</title>
        <authorList>
            <person name="Hensen N."/>
            <person name="Bonometti L."/>
            <person name="Westerberg I."/>
            <person name="Brannstrom I.O."/>
            <person name="Guillou S."/>
            <person name="Cros-Aarteil S."/>
            <person name="Calhoun S."/>
            <person name="Haridas S."/>
            <person name="Kuo A."/>
            <person name="Mondo S."/>
            <person name="Pangilinan J."/>
            <person name="Riley R."/>
            <person name="LaButti K."/>
            <person name="Andreopoulos B."/>
            <person name="Lipzen A."/>
            <person name="Chen C."/>
            <person name="Yan M."/>
            <person name="Daum C."/>
            <person name="Ng V."/>
            <person name="Clum A."/>
            <person name="Steindorff A."/>
            <person name="Ohm R.A."/>
            <person name="Martin F."/>
            <person name="Silar P."/>
            <person name="Natvig D.O."/>
            <person name="Lalanne C."/>
            <person name="Gautier V."/>
            <person name="Ament-Velasquez S.L."/>
            <person name="Kruys A."/>
            <person name="Hutchinson M.I."/>
            <person name="Powell A.J."/>
            <person name="Barry K."/>
            <person name="Miller A.N."/>
            <person name="Grigoriev I.V."/>
            <person name="Debuchy R."/>
            <person name="Gladieux P."/>
            <person name="Hiltunen Thoren M."/>
            <person name="Johannesson H."/>
        </authorList>
    </citation>
    <scope>NUCLEOTIDE SEQUENCE</scope>
    <source>
        <strain evidence="8">CBS 990.96</strain>
    </source>
</reference>
<dbReference type="EMBL" id="MU865367">
    <property type="protein sequence ID" value="KAK4225443.1"/>
    <property type="molecule type" value="Genomic_DNA"/>
</dbReference>
<dbReference type="PROSITE" id="PS50850">
    <property type="entry name" value="MFS"/>
    <property type="match status" value="1"/>
</dbReference>
<keyword evidence="9" id="KW-1185">Reference proteome</keyword>
<dbReference type="AlphaFoldDB" id="A0AAN7BLM0"/>
<dbReference type="InterPro" id="IPR005829">
    <property type="entry name" value="Sugar_transporter_CS"/>
</dbReference>
<organism evidence="8 9">
    <name type="scientific">Podospora fimiseda</name>
    <dbReference type="NCBI Taxonomy" id="252190"/>
    <lineage>
        <taxon>Eukaryota</taxon>
        <taxon>Fungi</taxon>
        <taxon>Dikarya</taxon>
        <taxon>Ascomycota</taxon>
        <taxon>Pezizomycotina</taxon>
        <taxon>Sordariomycetes</taxon>
        <taxon>Sordariomycetidae</taxon>
        <taxon>Sordariales</taxon>
        <taxon>Podosporaceae</taxon>
        <taxon>Podospora</taxon>
    </lineage>
</organism>
<name>A0AAN7BLM0_9PEZI</name>
<proteinExistence type="predicted"/>
<feature type="transmembrane region" description="Helical" evidence="6">
    <location>
        <begin position="143"/>
        <end position="164"/>
    </location>
</feature>
<evidence type="ECO:0000256" key="2">
    <source>
        <dbReference type="ARBA" id="ARBA00022692"/>
    </source>
</evidence>
<dbReference type="Pfam" id="PF07690">
    <property type="entry name" value="MFS_1"/>
    <property type="match status" value="1"/>
</dbReference>
<feature type="transmembrane region" description="Helical" evidence="6">
    <location>
        <begin position="510"/>
        <end position="528"/>
    </location>
</feature>
<keyword evidence="2 6" id="KW-0812">Transmembrane</keyword>
<feature type="transmembrane region" description="Helical" evidence="6">
    <location>
        <begin position="435"/>
        <end position="458"/>
    </location>
</feature>
<dbReference type="InterPro" id="IPR036259">
    <property type="entry name" value="MFS_trans_sf"/>
</dbReference>
<dbReference type="PANTHER" id="PTHR23501">
    <property type="entry name" value="MAJOR FACILITATOR SUPERFAMILY"/>
    <property type="match status" value="1"/>
</dbReference>
<dbReference type="Gene3D" id="1.20.1250.20">
    <property type="entry name" value="MFS general substrate transporter like domains"/>
    <property type="match status" value="1"/>
</dbReference>
<evidence type="ECO:0000256" key="6">
    <source>
        <dbReference type="SAM" id="Phobius"/>
    </source>
</evidence>
<reference evidence="8" key="2">
    <citation type="submission" date="2023-05" db="EMBL/GenBank/DDBJ databases">
        <authorList>
            <consortium name="Lawrence Berkeley National Laboratory"/>
            <person name="Steindorff A."/>
            <person name="Hensen N."/>
            <person name="Bonometti L."/>
            <person name="Westerberg I."/>
            <person name="Brannstrom I.O."/>
            <person name="Guillou S."/>
            <person name="Cros-Aarteil S."/>
            <person name="Calhoun S."/>
            <person name="Haridas S."/>
            <person name="Kuo A."/>
            <person name="Mondo S."/>
            <person name="Pangilinan J."/>
            <person name="Riley R."/>
            <person name="Labutti K."/>
            <person name="Andreopoulos B."/>
            <person name="Lipzen A."/>
            <person name="Chen C."/>
            <person name="Yanf M."/>
            <person name="Daum C."/>
            <person name="Ng V."/>
            <person name="Clum A."/>
            <person name="Ohm R."/>
            <person name="Martin F."/>
            <person name="Silar P."/>
            <person name="Natvig D."/>
            <person name="Lalanne C."/>
            <person name="Gautier V."/>
            <person name="Ament-Velasquez S.L."/>
            <person name="Kruys A."/>
            <person name="Hutchinson M.I."/>
            <person name="Powell A.J."/>
            <person name="Barry K."/>
            <person name="Miller A.N."/>
            <person name="Grigoriev I.V."/>
            <person name="Debuchy R."/>
            <person name="Gladieux P."/>
            <person name="Thoren M.H."/>
            <person name="Johannesson H."/>
        </authorList>
    </citation>
    <scope>NUCLEOTIDE SEQUENCE</scope>
    <source>
        <strain evidence="8">CBS 990.96</strain>
    </source>
</reference>
<dbReference type="SUPFAM" id="SSF103473">
    <property type="entry name" value="MFS general substrate transporter"/>
    <property type="match status" value="1"/>
</dbReference>
<evidence type="ECO:0000313" key="8">
    <source>
        <dbReference type="EMBL" id="KAK4225443.1"/>
    </source>
</evidence>
<keyword evidence="3 6" id="KW-1133">Transmembrane helix</keyword>
<accession>A0AAN7BLM0</accession>
<feature type="transmembrane region" description="Helical" evidence="6">
    <location>
        <begin position="198"/>
        <end position="221"/>
    </location>
</feature>
<feature type="transmembrane region" description="Helical" evidence="6">
    <location>
        <begin position="308"/>
        <end position="327"/>
    </location>
</feature>
<feature type="domain" description="Major facilitator superfamily (MFS) profile" evidence="7">
    <location>
        <begin position="46"/>
        <end position="533"/>
    </location>
</feature>
<dbReference type="GO" id="GO:0022857">
    <property type="term" value="F:transmembrane transporter activity"/>
    <property type="evidence" value="ECO:0007669"/>
    <property type="project" value="InterPro"/>
</dbReference>
<feature type="region of interest" description="Disordered" evidence="5">
    <location>
        <begin position="585"/>
        <end position="622"/>
    </location>
</feature>
<feature type="transmembrane region" description="Helical" evidence="6">
    <location>
        <begin position="347"/>
        <end position="366"/>
    </location>
</feature>
<dbReference type="Proteomes" id="UP001301958">
    <property type="component" value="Unassembled WGS sequence"/>
</dbReference>
<feature type="transmembrane region" description="Helical" evidence="6">
    <location>
        <begin position="171"/>
        <end position="192"/>
    </location>
</feature>
<feature type="transmembrane region" description="Helical" evidence="6">
    <location>
        <begin position="82"/>
        <end position="100"/>
    </location>
</feature>
<feature type="region of interest" description="Disordered" evidence="5">
    <location>
        <begin position="676"/>
        <end position="702"/>
    </location>
</feature>
<evidence type="ECO:0000256" key="3">
    <source>
        <dbReference type="ARBA" id="ARBA00022989"/>
    </source>
</evidence>
<feature type="compositionally biased region" description="Basic and acidic residues" evidence="5">
    <location>
        <begin position="1"/>
        <end position="17"/>
    </location>
</feature>
<evidence type="ECO:0000256" key="4">
    <source>
        <dbReference type="ARBA" id="ARBA00023136"/>
    </source>
</evidence>
<dbReference type="CDD" id="cd17502">
    <property type="entry name" value="MFS_Azr1_MDR_like"/>
    <property type="match status" value="1"/>
</dbReference>
<feature type="transmembrane region" description="Helical" evidence="6">
    <location>
        <begin position="398"/>
        <end position="423"/>
    </location>
</feature>
<dbReference type="PROSITE" id="PS00216">
    <property type="entry name" value="SUGAR_TRANSPORT_1"/>
    <property type="match status" value="1"/>
</dbReference>
<gene>
    <name evidence="8" type="ORF">QBC38DRAFT_264656</name>
</gene>
<dbReference type="InterPro" id="IPR020846">
    <property type="entry name" value="MFS_dom"/>
</dbReference>
<evidence type="ECO:0000256" key="1">
    <source>
        <dbReference type="ARBA" id="ARBA00004141"/>
    </source>
</evidence>
<sequence>MPTRGRAEYSVMRRDGENSSMEGAHLEQQQLLGDGEWKPGKQEYAVMCTIALISLMVALDATILVSVLPTLAIDLGGEATDAFWAGTSYLLTCAVCQPFIAALSDIFGRKEMLIASVLFFTFGTILCAPIAKNFTVFFAGRSVQGIGGGGIITMGQVIFADIVPLRQRPKYFSLVLAAWALGSVLGPLIGGLFVEHAFWSWCFYINFPFCALGLVMVPLFVKLSTKRTSLASKLGRVDWVGGFLFIGGLTSFLVGMSWAGVQYQWKSVQVLVPMLIGVASVVASVFWECYGAREPFLRPSLFHSPSALAAYACALFQGFILFCALYYVPFYFTSVRFSKPTQAGLDIFPVTCLLLPGSIIVSLITTRTGHYRWAIWIGWAITAVGCGLLRLFDQDTPTPVWAVILAIFGIGHGMLLTSVNVGIQAIVKVEDAGRAAAMYAFMRTLGMSIGVAVGGTVFQNMMSGKLKDLGLPEQIAHDSEAFVVEMALMDPEDPVRVGALEAYVVGFQGVYWTIFGASVAALLVSLVMKRYSMDKLLESNFVLEGGRTPQATASNLAIITQNIDNSNSRSEDKIKPVAENRLPNLFKGSPMGSPMPSAFDSESTYSVTNSKTEGDGVNPEMTESNETGVVVAAVAYFVEASGRIVPVDINPDELPVSRIGSVCYERQERYPSATYENMETEKKEEKEEEDINNKGDTHTPTPEELFELAMEKAKVKTDDSSLAEYEAIFADLAPAWMNERPVSGMP</sequence>
<evidence type="ECO:0000256" key="5">
    <source>
        <dbReference type="SAM" id="MobiDB-lite"/>
    </source>
</evidence>
<feature type="compositionally biased region" description="Basic and acidic residues" evidence="5">
    <location>
        <begin position="679"/>
        <end position="697"/>
    </location>
</feature>
<dbReference type="PRINTS" id="PR01036">
    <property type="entry name" value="TCRTETB"/>
</dbReference>
<feature type="compositionally biased region" description="Polar residues" evidence="5">
    <location>
        <begin position="600"/>
        <end position="611"/>
    </location>
</feature>
<feature type="transmembrane region" description="Helical" evidence="6">
    <location>
        <begin position="267"/>
        <end position="287"/>
    </location>
</feature>
<protein>
    <submittedName>
        <fullName evidence="8">Major facilitator superfamily domain-containing protein</fullName>
    </submittedName>
</protein>
<feature type="transmembrane region" description="Helical" evidence="6">
    <location>
        <begin position="242"/>
        <end position="261"/>
    </location>
</feature>
<dbReference type="FunFam" id="1.20.1720.10:FF:000018">
    <property type="entry name" value="Putative MFS multidrug transporter"/>
    <property type="match status" value="1"/>
</dbReference>
<feature type="transmembrane region" description="Helical" evidence="6">
    <location>
        <begin position="112"/>
        <end position="131"/>
    </location>
</feature>
<feature type="transmembrane region" description="Helical" evidence="6">
    <location>
        <begin position="373"/>
        <end position="392"/>
    </location>
</feature>